<dbReference type="RefSeq" id="WP_091944189.1">
    <property type="nucleotide sequence ID" value="NZ_FOSV01000005.1"/>
</dbReference>
<evidence type="ECO:0000313" key="2">
    <source>
        <dbReference type="EMBL" id="SFK87444.1"/>
    </source>
</evidence>
<organism evidence="2 3">
    <name type="scientific">Methylorubrum salsuginis</name>
    <dbReference type="NCBI Taxonomy" id="414703"/>
    <lineage>
        <taxon>Bacteria</taxon>
        <taxon>Pseudomonadati</taxon>
        <taxon>Pseudomonadota</taxon>
        <taxon>Alphaproteobacteria</taxon>
        <taxon>Hyphomicrobiales</taxon>
        <taxon>Methylobacteriaceae</taxon>
        <taxon>Methylorubrum</taxon>
    </lineage>
</organism>
<feature type="domain" description="DUF2007" evidence="1">
    <location>
        <begin position="1"/>
        <end position="65"/>
    </location>
</feature>
<sequence>MTELIRSNDIVLIGFARSLLEGAQIPLFVADEHMSALEGSIGAFGRRLLVPDDHAAQARRILTDAGLAAELRDDARG</sequence>
<gene>
    <name evidence="2" type="ORF">SAMN04488125_105134</name>
</gene>
<name>A0A1I4D1A7_9HYPH</name>
<dbReference type="Pfam" id="PF09413">
    <property type="entry name" value="DUF2007"/>
    <property type="match status" value="1"/>
</dbReference>
<evidence type="ECO:0000259" key="1">
    <source>
        <dbReference type="Pfam" id="PF09413"/>
    </source>
</evidence>
<dbReference type="STRING" id="414703.SAMN04488125_105134"/>
<dbReference type="InterPro" id="IPR011322">
    <property type="entry name" value="N-reg_PII-like_a/b"/>
</dbReference>
<proteinExistence type="predicted"/>
<dbReference type="OrthoDB" id="5297170at2"/>
<evidence type="ECO:0000313" key="3">
    <source>
        <dbReference type="Proteomes" id="UP000198804"/>
    </source>
</evidence>
<reference evidence="3" key="1">
    <citation type="submission" date="2016-10" db="EMBL/GenBank/DDBJ databases">
        <authorList>
            <person name="Varghese N."/>
            <person name="Submissions S."/>
        </authorList>
    </citation>
    <scope>NUCLEOTIDE SEQUENCE [LARGE SCALE GENOMIC DNA]</scope>
    <source>
        <strain evidence="3">CGMCC 1.6474</strain>
    </source>
</reference>
<dbReference type="SUPFAM" id="SSF54913">
    <property type="entry name" value="GlnB-like"/>
    <property type="match status" value="1"/>
</dbReference>
<dbReference type="AlphaFoldDB" id="A0A1I4D1A7"/>
<dbReference type="EMBL" id="FOSV01000005">
    <property type="protein sequence ID" value="SFK87444.1"/>
    <property type="molecule type" value="Genomic_DNA"/>
</dbReference>
<dbReference type="InterPro" id="IPR018551">
    <property type="entry name" value="DUF2007"/>
</dbReference>
<keyword evidence="3" id="KW-1185">Reference proteome</keyword>
<protein>
    <submittedName>
        <fullName evidence="2">Putative signal transducing protein</fullName>
    </submittedName>
</protein>
<accession>A0A1I4D1A7</accession>
<dbReference type="Gene3D" id="3.30.70.790">
    <property type="entry name" value="UreE, C-terminal domain"/>
    <property type="match status" value="1"/>
</dbReference>
<dbReference type="Proteomes" id="UP000198804">
    <property type="component" value="Unassembled WGS sequence"/>
</dbReference>